<dbReference type="PROSITE" id="PS50893">
    <property type="entry name" value="ABC_TRANSPORTER_2"/>
    <property type="match status" value="1"/>
</dbReference>
<evidence type="ECO:0000313" key="9">
    <source>
        <dbReference type="Proteomes" id="UP000327294"/>
    </source>
</evidence>
<dbReference type="InterPro" id="IPR027417">
    <property type="entry name" value="P-loop_NTPase"/>
</dbReference>
<reference evidence="8 9" key="1">
    <citation type="submission" date="2019-10" db="EMBL/GenBank/DDBJ databases">
        <title>Streptomyces sp. strain GY16 isolated from leaves of Broussonetia papyrifera.</title>
        <authorList>
            <person name="Mo P."/>
        </authorList>
    </citation>
    <scope>NUCLEOTIDE SEQUENCE [LARGE SCALE GENOMIC DNA]</scope>
    <source>
        <strain evidence="8 9">GY16</strain>
    </source>
</reference>
<dbReference type="PANTHER" id="PTHR43820:SF4">
    <property type="entry name" value="HIGH-AFFINITY BRANCHED-CHAIN AMINO ACID TRANSPORT ATP-BINDING PROTEIN LIVF"/>
    <property type="match status" value="1"/>
</dbReference>
<dbReference type="GO" id="GO:0005524">
    <property type="term" value="F:ATP binding"/>
    <property type="evidence" value="ECO:0007669"/>
    <property type="project" value="UniProtKB-KW"/>
</dbReference>
<evidence type="ECO:0000256" key="6">
    <source>
        <dbReference type="SAM" id="MobiDB-lite"/>
    </source>
</evidence>
<dbReference type="SUPFAM" id="SSF52540">
    <property type="entry name" value="P-loop containing nucleoside triphosphate hydrolases"/>
    <property type="match status" value="1"/>
</dbReference>
<evidence type="ECO:0000313" key="8">
    <source>
        <dbReference type="EMBL" id="QFR02221.1"/>
    </source>
</evidence>
<evidence type="ECO:0000256" key="1">
    <source>
        <dbReference type="ARBA" id="ARBA00005417"/>
    </source>
</evidence>
<keyword evidence="4 8" id="KW-0067">ATP-binding</keyword>
<organism evidence="8 9">
    <name type="scientific">Streptomyces phaeolivaceus</name>
    <dbReference type="NCBI Taxonomy" id="2653200"/>
    <lineage>
        <taxon>Bacteria</taxon>
        <taxon>Bacillati</taxon>
        <taxon>Actinomycetota</taxon>
        <taxon>Actinomycetes</taxon>
        <taxon>Kitasatosporales</taxon>
        <taxon>Streptomycetaceae</taxon>
        <taxon>Streptomyces</taxon>
    </lineage>
</organism>
<dbReference type="SMART" id="SM00382">
    <property type="entry name" value="AAA"/>
    <property type="match status" value="1"/>
</dbReference>
<dbReference type="PROSITE" id="PS00211">
    <property type="entry name" value="ABC_TRANSPORTER_1"/>
    <property type="match status" value="1"/>
</dbReference>
<dbReference type="Gene3D" id="3.40.50.300">
    <property type="entry name" value="P-loop containing nucleotide triphosphate hydrolases"/>
    <property type="match status" value="1"/>
</dbReference>
<dbReference type="AlphaFoldDB" id="A0A5P8KGV6"/>
<feature type="region of interest" description="Disordered" evidence="6">
    <location>
        <begin position="238"/>
        <end position="262"/>
    </location>
</feature>
<gene>
    <name evidence="8" type="ORF">F9278_45600</name>
</gene>
<keyword evidence="3" id="KW-0547">Nucleotide-binding</keyword>
<keyword evidence="9" id="KW-1185">Reference proteome</keyword>
<keyword evidence="2" id="KW-0813">Transport</keyword>
<dbReference type="GO" id="GO:0015658">
    <property type="term" value="F:branched-chain amino acid transmembrane transporter activity"/>
    <property type="evidence" value="ECO:0007669"/>
    <property type="project" value="TreeGrafter"/>
</dbReference>
<evidence type="ECO:0000256" key="2">
    <source>
        <dbReference type="ARBA" id="ARBA00022448"/>
    </source>
</evidence>
<dbReference type="PANTHER" id="PTHR43820">
    <property type="entry name" value="HIGH-AFFINITY BRANCHED-CHAIN AMINO ACID TRANSPORT ATP-BINDING PROTEIN LIVF"/>
    <property type="match status" value="1"/>
</dbReference>
<dbReference type="InterPro" id="IPR003439">
    <property type="entry name" value="ABC_transporter-like_ATP-bd"/>
</dbReference>
<dbReference type="Pfam" id="PF00005">
    <property type="entry name" value="ABC_tran"/>
    <property type="match status" value="1"/>
</dbReference>
<feature type="domain" description="ABC transporter" evidence="7">
    <location>
        <begin position="2"/>
        <end position="240"/>
    </location>
</feature>
<proteinExistence type="inferred from homology"/>
<feature type="compositionally biased region" description="Basic and acidic residues" evidence="6">
    <location>
        <begin position="252"/>
        <end position="262"/>
    </location>
</feature>
<dbReference type="Proteomes" id="UP000327294">
    <property type="component" value="Chromosome"/>
</dbReference>
<protein>
    <submittedName>
        <fullName evidence="8">ABC transporter ATP-binding protein</fullName>
    </submittedName>
</protein>
<evidence type="ECO:0000256" key="5">
    <source>
        <dbReference type="ARBA" id="ARBA00022970"/>
    </source>
</evidence>
<sequence>MLEVGRLAVHYGKAQIALHDVTLTVPDGAAVAVLGANGAGKSTLMRALSGALGHHRGTVDEGTITYDGRSLRGLDAAGIVAAGVVQVPEGRRIFTTLTVEENLRAGAVLVRDRVARTRRRDEVYELFPVLAERREQRAGLLSGGEQQMLAIGRALMSGPSLLLLDEPSLGLAPRIVGRIGEIVREINRQGTAVLLVEQNAAMALSVADTAYVFEVGRVRLSGPSAELRKSDEIRRLYLGGDAGPEQHGPTKPGERAPARWSA</sequence>
<comment type="similarity">
    <text evidence="1">Belongs to the ABC transporter superfamily.</text>
</comment>
<dbReference type="InterPro" id="IPR017871">
    <property type="entry name" value="ABC_transporter-like_CS"/>
</dbReference>
<evidence type="ECO:0000256" key="3">
    <source>
        <dbReference type="ARBA" id="ARBA00022741"/>
    </source>
</evidence>
<dbReference type="GO" id="GO:0015807">
    <property type="term" value="P:L-amino acid transport"/>
    <property type="evidence" value="ECO:0007669"/>
    <property type="project" value="TreeGrafter"/>
</dbReference>
<name>A0A5P8KGV6_9ACTN</name>
<dbReference type="CDD" id="cd03224">
    <property type="entry name" value="ABC_TM1139_LivF_branched"/>
    <property type="match status" value="1"/>
</dbReference>
<keyword evidence="5" id="KW-0029">Amino-acid transport</keyword>
<evidence type="ECO:0000259" key="7">
    <source>
        <dbReference type="PROSITE" id="PS50893"/>
    </source>
</evidence>
<dbReference type="EMBL" id="CP045096">
    <property type="protein sequence ID" value="QFR02221.1"/>
    <property type="molecule type" value="Genomic_DNA"/>
</dbReference>
<evidence type="ECO:0000256" key="4">
    <source>
        <dbReference type="ARBA" id="ARBA00022840"/>
    </source>
</evidence>
<dbReference type="RefSeq" id="WP_152173541.1">
    <property type="nucleotide sequence ID" value="NZ_CP045096.1"/>
</dbReference>
<dbReference type="GO" id="GO:0016887">
    <property type="term" value="F:ATP hydrolysis activity"/>
    <property type="evidence" value="ECO:0007669"/>
    <property type="project" value="InterPro"/>
</dbReference>
<dbReference type="InterPro" id="IPR052156">
    <property type="entry name" value="BCAA_Transport_ATP-bd_LivF"/>
</dbReference>
<dbReference type="InterPro" id="IPR003593">
    <property type="entry name" value="AAA+_ATPase"/>
</dbReference>
<dbReference type="KEGG" id="sphv:F9278_45600"/>
<accession>A0A5P8KGV6</accession>